<sequence length="252" mass="28403">MRIVKDYRNLEVDKPKEREGCRKPVADLGTVGEIEGQPVGTQYLDRTVLLETGVHGGLRRGIYSYKGSARSVILSDGYEEFNKDKGNRIRLCGEGGRSKDGKMQVKNQEYTHGNRALQKTMQLDQPVLVIQGYRLHSKYTPNNGFRYDGLYKVTVCYQKWDENGYKITLFKLERNPDQLLPIGIGTPLSPVKVENYCDDTLQYLVKAESPVIAASSIPLLQYPKADVKVAGTQECTHISAKPPLRAPLVRKR</sequence>
<dbReference type="PROSITE" id="PS51015">
    <property type="entry name" value="YDG"/>
    <property type="match status" value="1"/>
</dbReference>
<dbReference type="SUPFAM" id="SSF88697">
    <property type="entry name" value="PUA domain-like"/>
    <property type="match status" value="1"/>
</dbReference>
<evidence type="ECO:0000313" key="4">
    <source>
        <dbReference type="EMBL" id="KAK0449912.1"/>
    </source>
</evidence>
<keyword evidence="5" id="KW-1185">Reference proteome</keyword>
<dbReference type="SMART" id="SM00466">
    <property type="entry name" value="SRA"/>
    <property type="match status" value="1"/>
</dbReference>
<dbReference type="Gene3D" id="2.30.280.10">
    <property type="entry name" value="SRA-YDG"/>
    <property type="match status" value="1"/>
</dbReference>
<evidence type="ECO:0000256" key="1">
    <source>
        <dbReference type="ARBA" id="ARBA00023242"/>
    </source>
</evidence>
<comment type="caution">
    <text evidence="4">The sequence shown here is derived from an EMBL/GenBank/DDBJ whole genome shotgun (WGS) entry which is preliminary data.</text>
</comment>
<dbReference type="InterPro" id="IPR003105">
    <property type="entry name" value="SRA_YDG"/>
</dbReference>
<evidence type="ECO:0000259" key="3">
    <source>
        <dbReference type="PROSITE" id="PS51015"/>
    </source>
</evidence>
<comment type="subcellular location">
    <subcellularLocation>
        <location evidence="2">Nucleus</location>
    </subcellularLocation>
</comment>
<organism evidence="4 5">
    <name type="scientific">Armillaria borealis</name>
    <dbReference type="NCBI Taxonomy" id="47425"/>
    <lineage>
        <taxon>Eukaryota</taxon>
        <taxon>Fungi</taxon>
        <taxon>Dikarya</taxon>
        <taxon>Basidiomycota</taxon>
        <taxon>Agaricomycotina</taxon>
        <taxon>Agaricomycetes</taxon>
        <taxon>Agaricomycetidae</taxon>
        <taxon>Agaricales</taxon>
        <taxon>Marasmiineae</taxon>
        <taxon>Physalacriaceae</taxon>
        <taxon>Armillaria</taxon>
    </lineage>
</organism>
<dbReference type="GO" id="GO:0016567">
    <property type="term" value="P:protein ubiquitination"/>
    <property type="evidence" value="ECO:0007669"/>
    <property type="project" value="TreeGrafter"/>
</dbReference>
<accession>A0AA39MX59</accession>
<dbReference type="GO" id="GO:0044027">
    <property type="term" value="P:negative regulation of gene expression via chromosomal CpG island methylation"/>
    <property type="evidence" value="ECO:0007669"/>
    <property type="project" value="TreeGrafter"/>
</dbReference>
<protein>
    <submittedName>
        <fullName evidence="4">PUA-like domain-containing protein</fullName>
    </submittedName>
</protein>
<keyword evidence="1 2" id="KW-0539">Nucleus</keyword>
<dbReference type="Proteomes" id="UP001175226">
    <property type="component" value="Unassembled WGS sequence"/>
</dbReference>
<dbReference type="GO" id="GO:0061630">
    <property type="term" value="F:ubiquitin protein ligase activity"/>
    <property type="evidence" value="ECO:0007669"/>
    <property type="project" value="TreeGrafter"/>
</dbReference>
<dbReference type="GO" id="GO:0005634">
    <property type="term" value="C:nucleus"/>
    <property type="evidence" value="ECO:0007669"/>
    <property type="project" value="UniProtKB-SubCell"/>
</dbReference>
<dbReference type="InterPro" id="IPR036987">
    <property type="entry name" value="SRA-YDG_sf"/>
</dbReference>
<dbReference type="InterPro" id="IPR015947">
    <property type="entry name" value="PUA-like_sf"/>
</dbReference>
<name>A0AA39MX59_9AGAR</name>
<evidence type="ECO:0000256" key="2">
    <source>
        <dbReference type="PROSITE-ProRule" id="PRU00358"/>
    </source>
</evidence>
<dbReference type="InterPro" id="IPR045134">
    <property type="entry name" value="UHRF1/2-like"/>
</dbReference>
<proteinExistence type="predicted"/>
<dbReference type="PANTHER" id="PTHR14140:SF27">
    <property type="entry name" value="OS04G0289800 PROTEIN"/>
    <property type="match status" value="1"/>
</dbReference>
<dbReference type="AlphaFoldDB" id="A0AA39MX59"/>
<evidence type="ECO:0000313" key="5">
    <source>
        <dbReference type="Proteomes" id="UP001175226"/>
    </source>
</evidence>
<dbReference type="Pfam" id="PF02182">
    <property type="entry name" value="SAD_SRA"/>
    <property type="match status" value="1"/>
</dbReference>
<gene>
    <name evidence="4" type="ORF">EV421DRAFT_1732147</name>
</gene>
<reference evidence="4" key="1">
    <citation type="submission" date="2023-06" db="EMBL/GenBank/DDBJ databases">
        <authorList>
            <consortium name="Lawrence Berkeley National Laboratory"/>
            <person name="Ahrendt S."/>
            <person name="Sahu N."/>
            <person name="Indic B."/>
            <person name="Wong-Bajracharya J."/>
            <person name="Merenyi Z."/>
            <person name="Ke H.-M."/>
            <person name="Monk M."/>
            <person name="Kocsube S."/>
            <person name="Drula E."/>
            <person name="Lipzen A."/>
            <person name="Balint B."/>
            <person name="Henrissat B."/>
            <person name="Andreopoulos B."/>
            <person name="Martin F.M."/>
            <person name="Harder C.B."/>
            <person name="Rigling D."/>
            <person name="Ford K.L."/>
            <person name="Foster G.D."/>
            <person name="Pangilinan J."/>
            <person name="Papanicolaou A."/>
            <person name="Barry K."/>
            <person name="LaButti K."/>
            <person name="Viragh M."/>
            <person name="Koriabine M."/>
            <person name="Yan M."/>
            <person name="Riley R."/>
            <person name="Champramary S."/>
            <person name="Plett K.L."/>
            <person name="Tsai I.J."/>
            <person name="Slot J."/>
            <person name="Sipos G."/>
            <person name="Plett J."/>
            <person name="Nagy L.G."/>
            <person name="Grigoriev I.V."/>
        </authorList>
    </citation>
    <scope>NUCLEOTIDE SEQUENCE</scope>
    <source>
        <strain evidence="4">FPL87.14</strain>
    </source>
</reference>
<dbReference type="PANTHER" id="PTHR14140">
    <property type="entry name" value="E3 UBIQUITIN-PROTEIN LIGASE UHRF-RELATED"/>
    <property type="match status" value="1"/>
</dbReference>
<feature type="domain" description="YDG" evidence="3">
    <location>
        <begin position="32"/>
        <end position="174"/>
    </location>
</feature>
<dbReference type="EMBL" id="JAUEPT010000007">
    <property type="protein sequence ID" value="KAK0449912.1"/>
    <property type="molecule type" value="Genomic_DNA"/>
</dbReference>